<name>A0AAQ3U0B0_PASNO</name>
<dbReference type="Gene3D" id="3.30.420.10">
    <property type="entry name" value="Ribonuclease H-like superfamily/Ribonuclease H"/>
    <property type="match status" value="1"/>
</dbReference>
<dbReference type="InterPro" id="IPR013103">
    <property type="entry name" value="RVT_2"/>
</dbReference>
<feature type="domain" description="Reverse transcriptase Ty1/copia-type" evidence="2">
    <location>
        <begin position="461"/>
        <end position="698"/>
    </location>
</feature>
<dbReference type="EMBL" id="CP144750">
    <property type="protein sequence ID" value="WVZ82883.1"/>
    <property type="molecule type" value="Genomic_DNA"/>
</dbReference>
<dbReference type="SUPFAM" id="SSF56672">
    <property type="entry name" value="DNA/RNA polymerases"/>
    <property type="match status" value="1"/>
</dbReference>
<dbReference type="AlphaFoldDB" id="A0AAQ3U0B0"/>
<evidence type="ECO:0000259" key="2">
    <source>
        <dbReference type="Pfam" id="PF07727"/>
    </source>
</evidence>
<reference evidence="4 5" key="1">
    <citation type="submission" date="2024-02" db="EMBL/GenBank/DDBJ databases">
        <title>High-quality chromosome-scale genome assembly of Pensacola bahiagrass (Paspalum notatum Flugge var. saurae).</title>
        <authorList>
            <person name="Vega J.M."/>
            <person name="Podio M."/>
            <person name="Orjuela J."/>
            <person name="Siena L.A."/>
            <person name="Pessino S.C."/>
            <person name="Combes M.C."/>
            <person name="Mariac C."/>
            <person name="Albertini E."/>
            <person name="Pupilli F."/>
            <person name="Ortiz J.P.A."/>
            <person name="Leblanc O."/>
        </authorList>
    </citation>
    <scope>NUCLEOTIDE SEQUENCE [LARGE SCALE GENOMIC DNA]</scope>
    <source>
        <strain evidence="4">R1</strain>
        <tissue evidence="4">Leaf</tissue>
    </source>
</reference>
<keyword evidence="5" id="KW-1185">Reference proteome</keyword>
<evidence type="ECO:0000313" key="4">
    <source>
        <dbReference type="EMBL" id="WVZ82883.1"/>
    </source>
</evidence>
<dbReference type="InterPro" id="IPR057670">
    <property type="entry name" value="SH3_retrovirus"/>
</dbReference>
<feature type="region of interest" description="Disordered" evidence="1">
    <location>
        <begin position="330"/>
        <end position="377"/>
    </location>
</feature>
<dbReference type="InterPro" id="IPR036397">
    <property type="entry name" value="RNaseH_sf"/>
</dbReference>
<proteinExistence type="predicted"/>
<dbReference type="InterPro" id="IPR012337">
    <property type="entry name" value="RNaseH-like_sf"/>
</dbReference>
<dbReference type="SUPFAM" id="SSF53098">
    <property type="entry name" value="Ribonuclease H-like"/>
    <property type="match status" value="2"/>
</dbReference>
<feature type="region of interest" description="Disordered" evidence="1">
    <location>
        <begin position="172"/>
        <end position="200"/>
    </location>
</feature>
<sequence length="935" mass="102622">MPQGLGSTPAAARQGALRCKSTLRPQARHRQAGVPGGARHEHGVAVAPQVWASKFQGAAATRTGGDSAGFAADRTRRPGVCDSCLAGKQWRLAFPIEAKYRATHKLELVHGDLCGLVTPTTPSGNKLFFLLVDDLSRYMWLILLSTKEQAITRAPRLRPGGSSAHWALIAATSSRRAPSSSTARKREYSTTTPHPTRPSKMGEAVTTAVFILNRSPTQSVDGKTPYEVWHGIKPPVHFLRTFGCVAHVKGGSKHLTKLEDRSTPMVFVGYEVGTKAWRFYNPVTRRVHVSGDAVFEENRPWDWGDDKGAGPGDDDEPFCVEFVTAGGTRHQAGVAPDTPLATPVPPLPAATPSSPATPTCGPEPRTPVTPPAPMASSRVQFVTPPTGELDLDQDHEDDVPLRFRTMDDLIGLGPAQGLASSVLTQELLVAIGDEPASVEEAKASKEWHMAMLEEMGSIEENKTWSLVDLPRRHRAIGLKWVCKLKRDEHGEIVKHKARLIAKGYVQRQGVDFEEVFAPVARMESVRVALAMAAHCGWPVHHMDVKSAFLNGELMEEGYVEQPPGFTAVRHEGKVLRLHKALYGLRRAPRAWNAKLDASLHELSFTKSKCEHGLYMRGTAASRLLVGVYVDDLLITGEQPTEIEAFKVEMKKLFKMSDLGPLSYYLGIEVKQGRRGIELRQSAYAIKLLDKASMGRCNAPKLSKNGTSPAVDVTLYRSLIGSLRYLLHTRPELSFAIGYLSRFMEEPRMEHMAAMKQVLRYIKGTADYGLFYTNGGNKLDLVGYSDSDMAGDIDGRKSTTGVIFFLGGNPVSWLSQKQRVVALSSCEAEFIAGAAAACQAVWLRRLLEDITGAKVPAPMLKMDNQSAITLSKNLVLHDRSKHIDTKFHFIRECAEKGDIDIEFAGTQEQLADILTKSLGKKAFQELRGRIGVIKLN</sequence>
<feature type="compositionally biased region" description="Low complexity" evidence="1">
    <location>
        <begin position="172"/>
        <end position="182"/>
    </location>
</feature>
<gene>
    <name evidence="4" type="ORF">U9M48_030091</name>
</gene>
<dbReference type="Pfam" id="PF07727">
    <property type="entry name" value="RVT_2"/>
    <property type="match status" value="1"/>
</dbReference>
<protein>
    <submittedName>
        <fullName evidence="4">Uncharacterized protein</fullName>
    </submittedName>
</protein>
<feature type="compositionally biased region" description="Pro residues" evidence="1">
    <location>
        <begin position="364"/>
        <end position="373"/>
    </location>
</feature>
<evidence type="ECO:0000256" key="1">
    <source>
        <dbReference type="SAM" id="MobiDB-lite"/>
    </source>
</evidence>
<evidence type="ECO:0000313" key="5">
    <source>
        <dbReference type="Proteomes" id="UP001341281"/>
    </source>
</evidence>
<feature type="domain" description="Retroviral polymerase SH3-like" evidence="3">
    <location>
        <begin position="244"/>
        <end position="306"/>
    </location>
</feature>
<organism evidence="4 5">
    <name type="scientific">Paspalum notatum var. saurae</name>
    <dbReference type="NCBI Taxonomy" id="547442"/>
    <lineage>
        <taxon>Eukaryota</taxon>
        <taxon>Viridiplantae</taxon>
        <taxon>Streptophyta</taxon>
        <taxon>Embryophyta</taxon>
        <taxon>Tracheophyta</taxon>
        <taxon>Spermatophyta</taxon>
        <taxon>Magnoliopsida</taxon>
        <taxon>Liliopsida</taxon>
        <taxon>Poales</taxon>
        <taxon>Poaceae</taxon>
        <taxon>PACMAD clade</taxon>
        <taxon>Panicoideae</taxon>
        <taxon>Andropogonodae</taxon>
        <taxon>Paspaleae</taxon>
        <taxon>Paspalinae</taxon>
        <taxon>Paspalum</taxon>
    </lineage>
</organism>
<dbReference type="Pfam" id="PF25597">
    <property type="entry name" value="SH3_retrovirus"/>
    <property type="match status" value="1"/>
</dbReference>
<dbReference type="PANTHER" id="PTHR11439:SF515">
    <property type="entry name" value="GAG-POL POLYPROTEIN"/>
    <property type="match status" value="1"/>
</dbReference>
<dbReference type="Proteomes" id="UP001341281">
    <property type="component" value="Chromosome 06"/>
</dbReference>
<accession>A0AAQ3U0B0</accession>
<feature type="compositionally biased region" description="Low complexity" evidence="1">
    <location>
        <begin position="350"/>
        <end position="363"/>
    </location>
</feature>
<feature type="region of interest" description="Disordered" evidence="1">
    <location>
        <begin position="1"/>
        <end position="40"/>
    </location>
</feature>
<dbReference type="InterPro" id="IPR043502">
    <property type="entry name" value="DNA/RNA_pol_sf"/>
</dbReference>
<dbReference type="CDD" id="cd09272">
    <property type="entry name" value="RNase_HI_RT_Ty1"/>
    <property type="match status" value="1"/>
</dbReference>
<dbReference type="GO" id="GO:0003676">
    <property type="term" value="F:nucleic acid binding"/>
    <property type="evidence" value="ECO:0007669"/>
    <property type="project" value="InterPro"/>
</dbReference>
<evidence type="ECO:0000259" key="3">
    <source>
        <dbReference type="Pfam" id="PF25597"/>
    </source>
</evidence>
<dbReference type="PANTHER" id="PTHR11439">
    <property type="entry name" value="GAG-POL-RELATED RETROTRANSPOSON"/>
    <property type="match status" value="1"/>
</dbReference>